<name>A0A512DHZ3_9PROT</name>
<feature type="transmembrane region" description="Helical" evidence="6">
    <location>
        <begin position="106"/>
        <end position="130"/>
    </location>
</feature>
<reference evidence="7 8" key="1">
    <citation type="submission" date="2019-07" db="EMBL/GenBank/DDBJ databases">
        <title>Whole genome shotgun sequence of Skermanella aerolata NBRC 106429.</title>
        <authorList>
            <person name="Hosoyama A."/>
            <person name="Uohara A."/>
            <person name="Ohji S."/>
            <person name="Ichikawa N."/>
        </authorList>
    </citation>
    <scope>NUCLEOTIDE SEQUENCE [LARGE SCALE GENOMIC DNA]</scope>
    <source>
        <strain evidence="7 8">NBRC 106429</strain>
    </source>
</reference>
<proteinExistence type="predicted"/>
<dbReference type="InterPro" id="IPR003825">
    <property type="entry name" value="Colicin-V_CvpA"/>
</dbReference>
<evidence type="ECO:0000256" key="6">
    <source>
        <dbReference type="SAM" id="Phobius"/>
    </source>
</evidence>
<sequence length="236" mass="25018">METTSINPTDIAVIVILLLSALLAFARGLVREVLSVGAWVGAAFATLYLFPHVLPMVQQVVAKDLVAKAVAGIGVFVVSLILLSIISHQISKGVRGSALSAVDRSLGFVFGIARGAVIVCLAYLSVAWVFPPTDQPRWLKDARTMPVIQTGADMLRNLVPDQTRSNAASSAQSAANSAAGAAIEQTNKAIQEEALRRLSVPRPTAANATNADAPAPESGYKDRDRSDLDRLFETAR</sequence>
<feature type="compositionally biased region" description="Low complexity" evidence="5">
    <location>
        <begin position="203"/>
        <end position="216"/>
    </location>
</feature>
<dbReference type="EMBL" id="BJYZ01000001">
    <property type="protein sequence ID" value="GEO36076.1"/>
    <property type="molecule type" value="Genomic_DNA"/>
</dbReference>
<protein>
    <submittedName>
        <fullName evidence="7">Colicin V biosynthesis protein</fullName>
    </submittedName>
</protein>
<evidence type="ECO:0000256" key="2">
    <source>
        <dbReference type="ARBA" id="ARBA00022692"/>
    </source>
</evidence>
<dbReference type="GO" id="GO:0009403">
    <property type="term" value="P:toxin biosynthetic process"/>
    <property type="evidence" value="ECO:0007669"/>
    <property type="project" value="InterPro"/>
</dbReference>
<keyword evidence="8" id="KW-1185">Reference proteome</keyword>
<feature type="region of interest" description="Disordered" evidence="5">
    <location>
        <begin position="196"/>
        <end position="236"/>
    </location>
</feature>
<dbReference type="InterPro" id="IPR052719">
    <property type="entry name" value="CvpA-like"/>
</dbReference>
<comment type="subcellular location">
    <subcellularLocation>
        <location evidence="1">Membrane</location>
        <topology evidence="1">Multi-pass membrane protein</topology>
    </subcellularLocation>
</comment>
<dbReference type="AlphaFoldDB" id="A0A512DHZ3"/>
<evidence type="ECO:0000256" key="5">
    <source>
        <dbReference type="SAM" id="MobiDB-lite"/>
    </source>
</evidence>
<accession>A0A512DHZ3</accession>
<dbReference type="PANTHER" id="PTHR36926:SF1">
    <property type="entry name" value="COLICIN V PRODUCTION PROTEIN"/>
    <property type="match status" value="1"/>
</dbReference>
<gene>
    <name evidence="7" type="ORF">SAE02_02240</name>
</gene>
<keyword evidence="2 6" id="KW-0812">Transmembrane</keyword>
<dbReference type="RefSeq" id="WP_044425730.1">
    <property type="nucleotide sequence ID" value="NZ_BJYZ01000001.1"/>
</dbReference>
<evidence type="ECO:0000313" key="7">
    <source>
        <dbReference type="EMBL" id="GEO36076.1"/>
    </source>
</evidence>
<evidence type="ECO:0000256" key="4">
    <source>
        <dbReference type="ARBA" id="ARBA00023136"/>
    </source>
</evidence>
<keyword evidence="4 6" id="KW-0472">Membrane</keyword>
<dbReference type="PANTHER" id="PTHR36926">
    <property type="entry name" value="COLICIN V PRODUCTION PROTEIN"/>
    <property type="match status" value="1"/>
</dbReference>
<keyword evidence="3 6" id="KW-1133">Transmembrane helix</keyword>
<dbReference type="OrthoDB" id="9806894at2"/>
<comment type="caution">
    <text evidence="7">The sequence shown here is derived from an EMBL/GenBank/DDBJ whole genome shotgun (WGS) entry which is preliminary data.</text>
</comment>
<dbReference type="GO" id="GO:0016020">
    <property type="term" value="C:membrane"/>
    <property type="evidence" value="ECO:0007669"/>
    <property type="project" value="UniProtKB-SubCell"/>
</dbReference>
<evidence type="ECO:0000313" key="8">
    <source>
        <dbReference type="Proteomes" id="UP000321523"/>
    </source>
</evidence>
<dbReference type="Pfam" id="PF02674">
    <property type="entry name" value="Colicin_V"/>
    <property type="match status" value="1"/>
</dbReference>
<feature type="transmembrane region" description="Helical" evidence="6">
    <location>
        <begin position="66"/>
        <end position="86"/>
    </location>
</feature>
<feature type="transmembrane region" description="Helical" evidence="6">
    <location>
        <begin position="36"/>
        <end position="54"/>
    </location>
</feature>
<feature type="transmembrane region" description="Helical" evidence="6">
    <location>
        <begin position="12"/>
        <end position="30"/>
    </location>
</feature>
<feature type="compositionally biased region" description="Basic and acidic residues" evidence="5">
    <location>
        <begin position="219"/>
        <end position="236"/>
    </location>
</feature>
<organism evidence="7 8">
    <name type="scientific">Skermanella aerolata</name>
    <dbReference type="NCBI Taxonomy" id="393310"/>
    <lineage>
        <taxon>Bacteria</taxon>
        <taxon>Pseudomonadati</taxon>
        <taxon>Pseudomonadota</taxon>
        <taxon>Alphaproteobacteria</taxon>
        <taxon>Rhodospirillales</taxon>
        <taxon>Azospirillaceae</taxon>
        <taxon>Skermanella</taxon>
    </lineage>
</organism>
<evidence type="ECO:0000256" key="1">
    <source>
        <dbReference type="ARBA" id="ARBA00004141"/>
    </source>
</evidence>
<evidence type="ECO:0000256" key="3">
    <source>
        <dbReference type="ARBA" id="ARBA00022989"/>
    </source>
</evidence>
<dbReference type="Proteomes" id="UP000321523">
    <property type="component" value="Unassembled WGS sequence"/>
</dbReference>